<feature type="transmembrane region" description="Helical" evidence="1">
    <location>
        <begin position="13"/>
        <end position="36"/>
    </location>
</feature>
<name>A0A369KVU5_9BACT</name>
<dbReference type="AlphaFoldDB" id="A0A369KVU5"/>
<gene>
    <name evidence="2" type="ORF">DCC88_03090</name>
</gene>
<dbReference type="Proteomes" id="UP000253934">
    <property type="component" value="Unassembled WGS sequence"/>
</dbReference>
<proteinExistence type="predicted"/>
<dbReference type="EMBL" id="QOVW01000023">
    <property type="protein sequence ID" value="RDB36825.1"/>
    <property type="molecule type" value="Genomic_DNA"/>
</dbReference>
<dbReference type="RefSeq" id="WP_338635527.1">
    <property type="nucleotide sequence ID" value="NZ_CP146516.1"/>
</dbReference>
<keyword evidence="3" id="KW-1185">Reference proteome</keyword>
<keyword evidence="1" id="KW-0812">Transmembrane</keyword>
<keyword evidence="1" id="KW-0472">Membrane</keyword>
<evidence type="ECO:0000256" key="1">
    <source>
        <dbReference type="SAM" id="Phobius"/>
    </source>
</evidence>
<keyword evidence="1" id="KW-1133">Transmembrane helix</keyword>
<evidence type="ECO:0000313" key="3">
    <source>
        <dbReference type="Proteomes" id="UP000253934"/>
    </source>
</evidence>
<comment type="caution">
    <text evidence="2">The sequence shown here is derived from an EMBL/GenBank/DDBJ whole genome shotgun (WGS) entry which is preliminary data.</text>
</comment>
<protein>
    <submittedName>
        <fullName evidence="2">Uncharacterized protein</fullName>
    </submittedName>
</protein>
<organism evidence="2 3">
    <name type="scientific">Spirobacillus cienkowskii</name>
    <dbReference type="NCBI Taxonomy" id="495820"/>
    <lineage>
        <taxon>Bacteria</taxon>
        <taxon>Pseudomonadati</taxon>
        <taxon>Bdellovibrionota</taxon>
        <taxon>Oligoflexia</taxon>
        <taxon>Silvanigrellales</taxon>
        <taxon>Spirobacillus</taxon>
    </lineage>
</organism>
<sequence length="258" mass="30402">MGSFEQEAFLRDILLGFAALIGLLYILAINLKDYWVRPGVFSKKKKDKSQFDPSKTDWKGDNLTTFKLHFDEPHTIWEINLFSMRMIHKEKLFSTFKGFPWFEFSKSQVTTEKIMSPILRKIFMKYRSKFEKVHPIHVTRVSRESIHLYTWLQNETHTNTAIFNFLDEALLIASEAKIYPSLSIIWDDVIFIEVLFPSHPLLINLEKEFENTQGIDYHVTYSQVSLKLWLAFSIEKIPSSLKEKENKMPKKSKNIKVS</sequence>
<evidence type="ECO:0000313" key="2">
    <source>
        <dbReference type="EMBL" id="RDB36825.1"/>
    </source>
</evidence>
<reference evidence="2" key="1">
    <citation type="submission" date="2018-04" db="EMBL/GenBank/DDBJ databases">
        <title>Draft genome sequence of the Candidatus Spirobacillus cienkowskii, a pathogen of freshwater Daphnia species, reconstructed from hemolymph metagenomic reads.</title>
        <authorList>
            <person name="Bresciani L."/>
            <person name="Lemos L.N."/>
            <person name="Wale N."/>
            <person name="Lin J.Y."/>
            <person name="Fernandes G.R."/>
            <person name="Duffy M.A."/>
            <person name="Rodrigues J.M."/>
        </authorList>
    </citation>
    <scope>NUCLEOTIDE SEQUENCE [LARGE SCALE GENOMIC DNA]</scope>
    <source>
        <strain evidence="2">Binning01</strain>
    </source>
</reference>
<accession>A0A369KVU5</accession>